<dbReference type="Proteomes" id="UP000041770">
    <property type="component" value="Unassembled WGS sequence"/>
</dbReference>
<dbReference type="EMBL" id="CWQY01000021">
    <property type="protein sequence ID" value="CSC99640.1"/>
    <property type="molecule type" value="Genomic_DNA"/>
</dbReference>
<sequence>MTIWETYESNFIPFLQNGITIRMGQNAMSADTLNITACLTVDTQLAQITTVDPVNQFRSDSIGTDDRQIDFTLTA</sequence>
<evidence type="ECO:0000313" key="3">
    <source>
        <dbReference type="Proteomes" id="UP000041770"/>
    </source>
</evidence>
<gene>
    <name evidence="1" type="ORF">ERS013165_03279</name>
    <name evidence="2" type="ORF">ERS013200_02837</name>
</gene>
<dbReference type="AlphaFoldDB" id="A0A656AAS9"/>
<reference evidence="3 4" key="1">
    <citation type="submission" date="2015-07" db="EMBL/GenBank/DDBJ databases">
        <authorList>
            <consortium name="Pathogen Informatics"/>
        </authorList>
    </citation>
    <scope>NUCLEOTIDE SEQUENCE [LARGE SCALE GENOMIC DNA]</scope>
    <source>
        <strain evidence="2 3">A316</strain>
        <strain evidence="1 4">A51</strain>
    </source>
</reference>
<evidence type="ECO:0000313" key="4">
    <source>
        <dbReference type="Proteomes" id="UP000044806"/>
    </source>
</evidence>
<organism evidence="2 3">
    <name type="scientific">Vibrio cholerae</name>
    <dbReference type="NCBI Taxonomy" id="666"/>
    <lineage>
        <taxon>Bacteria</taxon>
        <taxon>Pseudomonadati</taxon>
        <taxon>Pseudomonadota</taxon>
        <taxon>Gammaproteobacteria</taxon>
        <taxon>Vibrionales</taxon>
        <taxon>Vibrionaceae</taxon>
        <taxon>Vibrio</taxon>
    </lineage>
</organism>
<evidence type="ECO:0000313" key="1">
    <source>
        <dbReference type="EMBL" id="CSB07431.1"/>
    </source>
</evidence>
<dbReference type="Proteomes" id="UP000044806">
    <property type="component" value="Unassembled WGS sequence"/>
</dbReference>
<dbReference type="EMBL" id="CWOW01000022">
    <property type="protein sequence ID" value="CSB07431.1"/>
    <property type="molecule type" value="Genomic_DNA"/>
</dbReference>
<name>A0A656AAS9_VIBCL</name>
<proteinExistence type="predicted"/>
<protein>
    <submittedName>
        <fullName evidence="2">Uncharacterized protein</fullName>
    </submittedName>
</protein>
<accession>A0A656AAS9</accession>
<evidence type="ECO:0000313" key="2">
    <source>
        <dbReference type="EMBL" id="CSC99640.1"/>
    </source>
</evidence>